<reference evidence="1 2" key="1">
    <citation type="submission" date="2018-06" db="EMBL/GenBank/DDBJ databases">
        <title>Comparative genomics reveals the genomic features of Rhizophagus irregularis, R. cerebriforme, R. diaphanum and Gigaspora rosea, and their symbiotic lifestyle signature.</title>
        <authorList>
            <person name="Morin E."/>
            <person name="San Clemente H."/>
            <person name="Chen E.C.H."/>
            <person name="De La Providencia I."/>
            <person name="Hainaut M."/>
            <person name="Kuo A."/>
            <person name="Kohler A."/>
            <person name="Murat C."/>
            <person name="Tang N."/>
            <person name="Roy S."/>
            <person name="Loubradou J."/>
            <person name="Henrissat B."/>
            <person name="Grigoriev I.V."/>
            <person name="Corradi N."/>
            <person name="Roux C."/>
            <person name="Martin F.M."/>
        </authorList>
    </citation>
    <scope>NUCLEOTIDE SEQUENCE [LARGE SCALE GENOMIC DNA]</scope>
    <source>
        <strain evidence="1 2">DAOM 227022</strain>
    </source>
</reference>
<comment type="caution">
    <text evidence="1">The sequence shown here is derived from an EMBL/GenBank/DDBJ whole genome shotgun (WGS) entry which is preliminary data.</text>
</comment>
<evidence type="ECO:0000313" key="2">
    <source>
        <dbReference type="Proteomes" id="UP000265703"/>
    </source>
</evidence>
<sequence>MYYCRCIIDKLRDSIFTIFSLIGIGLDFNIGVGSKEFSSVFLGYGFENRNSKARYNEVSFVTESLEPRILINHIINNGGRNEYNSEMIFSFRTNHDLANCINLFLLWSRHDRTNTSPDVGHMYRVNKVTERITDMEDAALVFNI</sequence>
<accession>A0A397SUN9</accession>
<dbReference type="OrthoDB" id="2320096at2759"/>
<name>A0A397SUN9_9GLOM</name>
<protein>
    <submittedName>
        <fullName evidence="1">Uncharacterized protein</fullName>
    </submittedName>
</protein>
<dbReference type="AlphaFoldDB" id="A0A397SUN9"/>
<evidence type="ECO:0000313" key="1">
    <source>
        <dbReference type="EMBL" id="RIA89668.1"/>
    </source>
</evidence>
<dbReference type="Proteomes" id="UP000265703">
    <property type="component" value="Unassembled WGS sequence"/>
</dbReference>
<keyword evidence="2" id="KW-1185">Reference proteome</keyword>
<gene>
    <name evidence="1" type="ORF">C1645_738455</name>
</gene>
<dbReference type="EMBL" id="QKYT01000210">
    <property type="protein sequence ID" value="RIA89668.1"/>
    <property type="molecule type" value="Genomic_DNA"/>
</dbReference>
<proteinExistence type="predicted"/>
<organism evidence="1 2">
    <name type="scientific">Glomus cerebriforme</name>
    <dbReference type="NCBI Taxonomy" id="658196"/>
    <lineage>
        <taxon>Eukaryota</taxon>
        <taxon>Fungi</taxon>
        <taxon>Fungi incertae sedis</taxon>
        <taxon>Mucoromycota</taxon>
        <taxon>Glomeromycotina</taxon>
        <taxon>Glomeromycetes</taxon>
        <taxon>Glomerales</taxon>
        <taxon>Glomeraceae</taxon>
        <taxon>Glomus</taxon>
    </lineage>
</organism>